<dbReference type="Proteomes" id="UP001296873">
    <property type="component" value="Unassembled WGS sequence"/>
</dbReference>
<protein>
    <recommendedName>
        <fullName evidence="4">Metalloprotease</fullName>
    </recommendedName>
</protein>
<name>A0ABS1DDA4_9PROT</name>
<evidence type="ECO:0000256" key="1">
    <source>
        <dbReference type="SAM" id="MobiDB-lite"/>
    </source>
</evidence>
<organism evidence="2 3">
    <name type="scientific">Rhodovibrio sodomensis</name>
    <dbReference type="NCBI Taxonomy" id="1088"/>
    <lineage>
        <taxon>Bacteria</taxon>
        <taxon>Pseudomonadati</taxon>
        <taxon>Pseudomonadota</taxon>
        <taxon>Alphaproteobacteria</taxon>
        <taxon>Rhodospirillales</taxon>
        <taxon>Rhodovibrionaceae</taxon>
        <taxon>Rhodovibrio</taxon>
    </lineage>
</organism>
<feature type="region of interest" description="Disordered" evidence="1">
    <location>
        <begin position="32"/>
        <end position="65"/>
    </location>
</feature>
<keyword evidence="3" id="KW-1185">Reference proteome</keyword>
<gene>
    <name evidence="2" type="ORF">CKO28_05970</name>
</gene>
<accession>A0ABS1DDA4</accession>
<evidence type="ECO:0008006" key="4">
    <source>
        <dbReference type="Google" id="ProtNLM"/>
    </source>
</evidence>
<proteinExistence type="predicted"/>
<evidence type="ECO:0000313" key="2">
    <source>
        <dbReference type="EMBL" id="MBK1667578.1"/>
    </source>
</evidence>
<evidence type="ECO:0000313" key="3">
    <source>
        <dbReference type="Proteomes" id="UP001296873"/>
    </source>
</evidence>
<dbReference type="RefSeq" id="WP_200339738.1">
    <property type="nucleotide sequence ID" value="NZ_NRRL01000009.1"/>
</dbReference>
<sequence>MDRRTVLQIVATTLAATGLGCTCARAGFPGLPQQDTETRWVDPSDRPERDDKSASPEAPADRDEGLEAGLRDLKVCALTSGQAGRLARTKGFSRASGIPQLDGTLNSEPPVLRDLFGVDPGFAFFNDGRAINAYAMPQNILRRRGDGTVVFGRNLLRTEIAKASQLMRGPNAWATAVIGIFAHEWGHIRQFSDVGQLDKPLMELHADYLAGWYLGTKSSYGSSLDIAGIARSLYEKGDSNFNSPPDHGRPIQRVKSMEAGFLLGRRRAPVSDAFRAGLDALS</sequence>
<feature type="compositionally biased region" description="Basic and acidic residues" evidence="1">
    <location>
        <begin position="36"/>
        <end position="65"/>
    </location>
</feature>
<dbReference type="EMBL" id="NRRL01000009">
    <property type="protein sequence ID" value="MBK1667578.1"/>
    <property type="molecule type" value="Genomic_DNA"/>
</dbReference>
<reference evidence="2 3" key="1">
    <citation type="journal article" date="2020" name="Microorganisms">
        <title>Osmotic Adaptation and Compatible Solute Biosynthesis of Phototrophic Bacteria as Revealed from Genome Analyses.</title>
        <authorList>
            <person name="Imhoff J.F."/>
            <person name="Rahn T."/>
            <person name="Kunzel S."/>
            <person name="Keller A."/>
            <person name="Neulinger S.C."/>
        </authorList>
    </citation>
    <scope>NUCLEOTIDE SEQUENCE [LARGE SCALE GENOMIC DNA]</scope>
    <source>
        <strain evidence="2 3">DSM 9895</strain>
    </source>
</reference>
<dbReference type="PROSITE" id="PS51257">
    <property type="entry name" value="PROKAR_LIPOPROTEIN"/>
    <property type="match status" value="1"/>
</dbReference>
<comment type="caution">
    <text evidence="2">The sequence shown here is derived from an EMBL/GenBank/DDBJ whole genome shotgun (WGS) entry which is preliminary data.</text>
</comment>